<accession>A0A6P5XRN0</accession>
<dbReference type="AlphaFoldDB" id="A0A6P5XRN0"/>
<dbReference type="Gene3D" id="6.10.140.1620">
    <property type="match status" value="1"/>
</dbReference>
<dbReference type="PANTHER" id="PTHR10460">
    <property type="entry name" value="ABL INTERACTOR FAMILY MEMBER"/>
    <property type="match status" value="1"/>
</dbReference>
<organism evidence="3 4">
    <name type="scientific">Durio zibethinus</name>
    <name type="common">Durian</name>
    <dbReference type="NCBI Taxonomy" id="66656"/>
    <lineage>
        <taxon>Eukaryota</taxon>
        <taxon>Viridiplantae</taxon>
        <taxon>Streptophyta</taxon>
        <taxon>Embryophyta</taxon>
        <taxon>Tracheophyta</taxon>
        <taxon>Spermatophyta</taxon>
        <taxon>Magnoliopsida</taxon>
        <taxon>eudicotyledons</taxon>
        <taxon>Gunneridae</taxon>
        <taxon>Pentapetalae</taxon>
        <taxon>rosids</taxon>
        <taxon>malvids</taxon>
        <taxon>Malvales</taxon>
        <taxon>Malvaceae</taxon>
        <taxon>Helicteroideae</taxon>
        <taxon>Durio</taxon>
    </lineage>
</organism>
<comment type="function">
    <text evidence="2">Involved in regulation of actin and microtubule organization. Part of a WAVE complex that activates the Arp2/3 complex.</text>
</comment>
<dbReference type="KEGG" id="dzi:111285598"/>
<keyword evidence="3" id="KW-1185">Reference proteome</keyword>
<dbReference type="OrthoDB" id="2159336at2759"/>
<dbReference type="GeneID" id="111285598"/>
<dbReference type="Proteomes" id="UP000515121">
    <property type="component" value="Unplaced"/>
</dbReference>
<gene>
    <name evidence="4" type="primary">LOC111285598</name>
</gene>
<protein>
    <submittedName>
        <fullName evidence="4">Probable protein ABIL5</fullName>
    </submittedName>
</protein>
<evidence type="ECO:0000256" key="1">
    <source>
        <dbReference type="ARBA" id="ARBA00010020"/>
    </source>
</evidence>
<comment type="similarity">
    <text evidence="1">Belongs to the ABI family.</text>
</comment>
<evidence type="ECO:0000256" key="2">
    <source>
        <dbReference type="ARBA" id="ARBA00025223"/>
    </source>
</evidence>
<dbReference type="PANTHER" id="PTHR10460:SF11">
    <property type="entry name" value="PROTEIN ABIL5-RELATED"/>
    <property type="match status" value="1"/>
</dbReference>
<dbReference type="RefSeq" id="XP_022730855.1">
    <property type="nucleotide sequence ID" value="XM_022875120.1"/>
</dbReference>
<name>A0A6P5XRN0_DURZI</name>
<proteinExistence type="inferred from homology"/>
<reference evidence="4" key="1">
    <citation type="submission" date="2025-08" db="UniProtKB">
        <authorList>
            <consortium name="RefSeq"/>
        </authorList>
    </citation>
    <scope>IDENTIFICATION</scope>
    <source>
        <tissue evidence="4">Fruit stalk</tissue>
    </source>
</reference>
<evidence type="ECO:0000313" key="4">
    <source>
        <dbReference type="RefSeq" id="XP_022730855.1"/>
    </source>
</evidence>
<dbReference type="InterPro" id="IPR028457">
    <property type="entry name" value="ABI"/>
</dbReference>
<evidence type="ECO:0000313" key="3">
    <source>
        <dbReference type="Proteomes" id="UP000515121"/>
    </source>
</evidence>
<sequence length="258" mass="29402">MHITEIFSPSNKEDNSDEGFRFDKSLQELRDLRSQLHYAADYYETTFLNSEGEKAVVENTKEYICKAVVTFVDHLGNVSANLNHSISQTNAFSEAELRINCLKQRLLSCEQFAHKLALTRVKWNPNLPRHHRRYLSAPTLATVEKWNEDSRVSIAPNPAKVMDKHELDTEGVPLFFFTCTNKPSLSNCPSLRSNLDESDSDSAFGPVRDGLLTLSKGSNPTFHFQQGNKKLGRKSLYRKPLQSVDIFSFFRRARRSAA</sequence>